<feature type="transmembrane region" description="Helical" evidence="1">
    <location>
        <begin position="1203"/>
        <end position="1222"/>
    </location>
</feature>
<name>A0A1F7GCL5_9BACT</name>
<sequence length="1241" mass="141873">MPVELTPSPNPEHYTADNQVVRQTFETVVAGLAPADKDIVAAEIKQRVIDATDIAEEAAAAAAALAAVTDQQVETIPPTEVSNAKTARGAVIQLFHVIRLADRGEIPRGSLNIIPPRSRNLLRVLDRQLDNKLSDSSAVIIFPLITKVINNELSAEELEREFNNIKSRLHPTTAKKIRDAILERHNDYGLSEDEAKSRFEVDESLRDMSVVRRGPRNETERGQYEQLLRDVDCYPSGADVSPDERAIKQGELWSAINRNSVDEAYNLLRSHGWTREKVEQLVHLTHTQSHMADERLRDYAITSDDIAVFDARYVEASFDNFFEVIDGRWVPKPEFKGKLIEAVYRSTNKITARVGANPDAEWRDNFSDFREGAAVSVLRSRIYSLLDNESLQRRLVDDNSRRQFRDMVIEAAAEIDYEVGIREALHTVRKAILGGQAGTEDLTKFLRGRFPSSRWFYIMRAYDGELVTIARDQSVRFVDNKLQDNGNIIPAALFASFFTENDRYIQPDQRQLRDDFVATLQKMRASLGARTEANGVLYDQLNKPMEQWRVDRAMALGMALSLVADMRIPELLATADPNPGFEGGMAGGIMQEIGRAARIMRNRDLFEFPSVLHSRIPMTKKQREARRNARHHNPLGMKMAYFPKGGSSGRIEHDELEYTISDREARLGVPFHNMLRDYVSFGFLSKRSWRLGALKAWYKDKHKGESLGGTPKAWRETYDNLVAEVGAGICWEFDEARVSDEIKHVFLSRKWGADYADRYTDAEQEAAFREFYDSRQDIPENTKEHGFSGRFLIFGGQSMTIDEFKVEKVRCYQGMNFERLLGRSPLDFLLIMSRLEKEIVTTKGVKRVKDGREFDATISAYEFYFGNRDGIKLTKAQEKDRSKYLEKLEKRWGKDNTKRVGRVMQFWHEAYGFYQDEFRGTYRAQHGGQEPSEAEMVANFKKSVSRARARTYHVLGSAAEIVKKTNKRQMTREDIVSEDPTDEENFFVAVCLDGDGLQEYFHGLGEKYADGEGKEDHLGDKKFFYTLAVRWFDIDQRKLLPSTNEVKLEPLFDKVAVVGEDLVSRQWGDPPVYNEVVKSISIFDQFLRAEARGDVKGMEEFMGKITALASNEGNEGMWKLAFGVLLPRLEFFQRTGHAIIDPFWNPRYASDSKVMIGPYAADYVTEQLRLMTYDFEKKGWLPHDGPFSGESLRKILRIDTTTYVLAEALPTLVSIIIVMYLLEQIKKAYAQEFEQKQKMAA</sequence>
<keyword evidence="1" id="KW-1133">Transmembrane helix</keyword>
<dbReference type="Proteomes" id="UP000178372">
    <property type="component" value="Unassembled WGS sequence"/>
</dbReference>
<keyword evidence="1" id="KW-0812">Transmembrane</keyword>
<evidence type="ECO:0000256" key="1">
    <source>
        <dbReference type="SAM" id="Phobius"/>
    </source>
</evidence>
<protein>
    <submittedName>
        <fullName evidence="2">Uncharacterized protein</fullName>
    </submittedName>
</protein>
<keyword evidence="1" id="KW-0472">Membrane</keyword>
<dbReference type="EMBL" id="MFZF01000014">
    <property type="protein sequence ID" value="OGK16614.1"/>
    <property type="molecule type" value="Genomic_DNA"/>
</dbReference>
<evidence type="ECO:0000313" key="3">
    <source>
        <dbReference type="Proteomes" id="UP000178372"/>
    </source>
</evidence>
<evidence type="ECO:0000313" key="2">
    <source>
        <dbReference type="EMBL" id="OGK16614.1"/>
    </source>
</evidence>
<gene>
    <name evidence="2" type="ORF">A2690_03295</name>
</gene>
<accession>A0A1F7GCL5</accession>
<organism evidence="2 3">
    <name type="scientific">Candidatus Roizmanbacteria bacterium RIFCSPHIGHO2_01_FULL_39_12b</name>
    <dbReference type="NCBI Taxonomy" id="1802030"/>
    <lineage>
        <taxon>Bacteria</taxon>
        <taxon>Candidatus Roizmaniibacteriota</taxon>
    </lineage>
</organism>
<proteinExistence type="predicted"/>
<dbReference type="AlphaFoldDB" id="A0A1F7GCL5"/>
<reference evidence="2 3" key="1">
    <citation type="journal article" date="2016" name="Nat. Commun.">
        <title>Thousands of microbial genomes shed light on interconnected biogeochemical processes in an aquifer system.</title>
        <authorList>
            <person name="Anantharaman K."/>
            <person name="Brown C.T."/>
            <person name="Hug L.A."/>
            <person name="Sharon I."/>
            <person name="Castelle C.J."/>
            <person name="Probst A.J."/>
            <person name="Thomas B.C."/>
            <person name="Singh A."/>
            <person name="Wilkins M.J."/>
            <person name="Karaoz U."/>
            <person name="Brodie E.L."/>
            <person name="Williams K.H."/>
            <person name="Hubbard S.S."/>
            <person name="Banfield J.F."/>
        </authorList>
    </citation>
    <scope>NUCLEOTIDE SEQUENCE [LARGE SCALE GENOMIC DNA]</scope>
</reference>
<comment type="caution">
    <text evidence="2">The sequence shown here is derived from an EMBL/GenBank/DDBJ whole genome shotgun (WGS) entry which is preliminary data.</text>
</comment>